<organism evidence="1 2">
    <name type="scientific">Herbaspirillum rhizosphaerae</name>
    <dbReference type="NCBI Taxonomy" id="346179"/>
    <lineage>
        <taxon>Bacteria</taxon>
        <taxon>Pseudomonadati</taxon>
        <taxon>Pseudomonadota</taxon>
        <taxon>Betaproteobacteria</taxon>
        <taxon>Burkholderiales</taxon>
        <taxon>Oxalobacteraceae</taxon>
        <taxon>Herbaspirillum</taxon>
    </lineage>
</organism>
<keyword evidence="2" id="KW-1185">Reference proteome</keyword>
<accession>A0ABW8ZC60</accession>
<dbReference type="RefSeq" id="WP_408168834.1">
    <property type="nucleotide sequence ID" value="NZ_JAQQFR010000009.1"/>
</dbReference>
<reference evidence="1 2" key="1">
    <citation type="journal article" date="2024" name="Chem. Sci.">
        <title>Discovery of megapolipeptins by genome mining of a Burkholderiales bacteria collection.</title>
        <authorList>
            <person name="Paulo B.S."/>
            <person name="Recchia M.J.J."/>
            <person name="Lee S."/>
            <person name="Fergusson C.H."/>
            <person name="Romanowski S.B."/>
            <person name="Hernandez A."/>
            <person name="Krull N."/>
            <person name="Liu D.Y."/>
            <person name="Cavanagh H."/>
            <person name="Bos A."/>
            <person name="Gray C.A."/>
            <person name="Murphy B.T."/>
            <person name="Linington R.G."/>
            <person name="Eustaquio A.S."/>
        </authorList>
    </citation>
    <scope>NUCLEOTIDE SEQUENCE [LARGE SCALE GENOMIC DNA]</scope>
    <source>
        <strain evidence="1 2">RL21-008-BIB-B</strain>
    </source>
</reference>
<dbReference type="InterPro" id="IPR025906">
    <property type="entry name" value="YjfB_motility"/>
</dbReference>
<dbReference type="Pfam" id="PF14070">
    <property type="entry name" value="YjfB_motility"/>
    <property type="match status" value="1"/>
</dbReference>
<evidence type="ECO:0000313" key="2">
    <source>
        <dbReference type="Proteomes" id="UP001629214"/>
    </source>
</evidence>
<sequence>MDIGNIPAVASALSAAETADAVSMTMLKKALDTQAAAAIGVLQALPPPLPANPNVGRNVNTVA</sequence>
<gene>
    <name evidence="1" type="ORF">PQR63_15150</name>
</gene>
<name>A0ABW8ZC60_9BURK</name>
<evidence type="ECO:0000313" key="1">
    <source>
        <dbReference type="EMBL" id="MFL9879736.1"/>
    </source>
</evidence>
<proteinExistence type="predicted"/>
<dbReference type="Proteomes" id="UP001629214">
    <property type="component" value="Unassembled WGS sequence"/>
</dbReference>
<comment type="caution">
    <text evidence="1">The sequence shown here is derived from an EMBL/GenBank/DDBJ whole genome shotgun (WGS) entry which is preliminary data.</text>
</comment>
<dbReference type="EMBL" id="JAQQFR010000009">
    <property type="protein sequence ID" value="MFL9879736.1"/>
    <property type="molecule type" value="Genomic_DNA"/>
</dbReference>
<protein>
    <submittedName>
        <fullName evidence="1">YjfB family protein</fullName>
    </submittedName>
</protein>